<dbReference type="Proteomes" id="UP000001338">
    <property type="component" value="Unassembled WGS sequence"/>
</dbReference>
<sequence>MNVFAFILQSSTQVICNSSFDRERSILRLSKNYFILPMRSFIGRPVQKGLI</sequence>
<gene>
    <name evidence="1" type="ORF">LEP1GSC036_3059</name>
</gene>
<proteinExistence type="predicted"/>
<protein>
    <submittedName>
        <fullName evidence="1">Uncharacterized protein</fullName>
    </submittedName>
</protein>
<evidence type="ECO:0000313" key="2">
    <source>
        <dbReference type="Proteomes" id="UP000001338"/>
    </source>
</evidence>
<evidence type="ECO:0000313" key="1">
    <source>
        <dbReference type="EMBL" id="EKR63223.1"/>
    </source>
</evidence>
<dbReference type="EMBL" id="AFLV02000062">
    <property type="protein sequence ID" value="EKR63223.1"/>
    <property type="molecule type" value="Genomic_DNA"/>
</dbReference>
<reference evidence="1 2" key="1">
    <citation type="submission" date="2012-10" db="EMBL/GenBank/DDBJ databases">
        <authorList>
            <person name="Harkins D.M."/>
            <person name="Durkin A.S."/>
            <person name="Brinkac L.M."/>
            <person name="Haft D.H."/>
            <person name="Selengut J.D."/>
            <person name="Sanka R."/>
            <person name="DePew J."/>
            <person name="Purushe J."/>
            <person name="Whelen A.C."/>
            <person name="Vinetz J.M."/>
            <person name="Sutton G.G."/>
            <person name="Nierman W.C."/>
            <person name="Fouts D.E."/>
        </authorList>
    </citation>
    <scope>NUCLEOTIDE SEQUENCE [LARGE SCALE GENOMIC DNA]</scope>
    <source>
        <strain evidence="1 2">2006001853</strain>
    </source>
</reference>
<organism evidence="1 2">
    <name type="scientific">Leptospira weilii str. 2006001853</name>
    <dbReference type="NCBI Taxonomy" id="1001589"/>
    <lineage>
        <taxon>Bacteria</taxon>
        <taxon>Pseudomonadati</taxon>
        <taxon>Spirochaetota</taxon>
        <taxon>Spirochaetia</taxon>
        <taxon>Leptospirales</taxon>
        <taxon>Leptospiraceae</taxon>
        <taxon>Leptospira</taxon>
    </lineage>
</organism>
<comment type="caution">
    <text evidence="1">The sequence shown here is derived from an EMBL/GenBank/DDBJ whole genome shotgun (WGS) entry which is preliminary data.</text>
</comment>
<name>A0A828YZK1_9LEPT</name>
<accession>A0A828YZK1</accession>
<dbReference type="AlphaFoldDB" id="A0A828YZK1"/>